<comment type="caution">
    <text evidence="1">The sequence shown here is derived from an EMBL/GenBank/DDBJ whole genome shotgun (WGS) entry which is preliminary data.</text>
</comment>
<proteinExistence type="predicted"/>
<dbReference type="AlphaFoldDB" id="A0A8T2UUK6"/>
<name>A0A8T2UUK6_CERRI</name>
<evidence type="ECO:0000313" key="2">
    <source>
        <dbReference type="Proteomes" id="UP000825935"/>
    </source>
</evidence>
<organism evidence="1 2">
    <name type="scientific">Ceratopteris richardii</name>
    <name type="common">Triangle waterfern</name>
    <dbReference type="NCBI Taxonomy" id="49495"/>
    <lineage>
        <taxon>Eukaryota</taxon>
        <taxon>Viridiplantae</taxon>
        <taxon>Streptophyta</taxon>
        <taxon>Embryophyta</taxon>
        <taxon>Tracheophyta</taxon>
        <taxon>Polypodiopsida</taxon>
        <taxon>Polypodiidae</taxon>
        <taxon>Polypodiales</taxon>
        <taxon>Pteridineae</taxon>
        <taxon>Pteridaceae</taxon>
        <taxon>Parkerioideae</taxon>
        <taxon>Ceratopteris</taxon>
    </lineage>
</organism>
<accession>A0A8T2UUK6</accession>
<dbReference type="Proteomes" id="UP000825935">
    <property type="component" value="Chromosome 5"/>
</dbReference>
<reference evidence="1" key="1">
    <citation type="submission" date="2021-08" db="EMBL/GenBank/DDBJ databases">
        <title>WGS assembly of Ceratopteris richardii.</title>
        <authorList>
            <person name="Marchant D.B."/>
            <person name="Chen G."/>
            <person name="Jenkins J."/>
            <person name="Shu S."/>
            <person name="Leebens-Mack J."/>
            <person name="Grimwood J."/>
            <person name="Schmutz J."/>
            <person name="Soltis P."/>
            <person name="Soltis D."/>
            <person name="Chen Z.-H."/>
        </authorList>
    </citation>
    <scope>NUCLEOTIDE SEQUENCE</scope>
    <source>
        <strain evidence="1">Whitten #5841</strain>
        <tissue evidence="1">Leaf</tissue>
    </source>
</reference>
<gene>
    <name evidence="1" type="ORF">KP509_05G073000</name>
</gene>
<dbReference type="EMBL" id="CM035410">
    <property type="protein sequence ID" value="KAH7437453.1"/>
    <property type="molecule type" value="Genomic_DNA"/>
</dbReference>
<evidence type="ECO:0000313" key="1">
    <source>
        <dbReference type="EMBL" id="KAH7437453.1"/>
    </source>
</evidence>
<sequence>MSLVILARFAFSYRDLPVEIYHQHIISKRCKSSFSLSCHYNISVSIVSLRAITEIFCSKKLFILYQHIIITFIFVIVRCKSSFSLSCHYNISVSIVSLRAITENLSIFLSFREQKSFFQIHAGYSLHCRNQFRN</sequence>
<protein>
    <submittedName>
        <fullName evidence="1">Uncharacterized protein</fullName>
    </submittedName>
</protein>
<keyword evidence="2" id="KW-1185">Reference proteome</keyword>